<dbReference type="GO" id="GO:0009307">
    <property type="term" value="P:DNA restriction-modification system"/>
    <property type="evidence" value="ECO:0007669"/>
    <property type="project" value="UniProtKB-KW"/>
</dbReference>
<dbReference type="InterPro" id="IPR050390">
    <property type="entry name" value="C5-Methyltransferase"/>
</dbReference>
<evidence type="ECO:0000313" key="10">
    <source>
        <dbReference type="Proteomes" id="UP000480684"/>
    </source>
</evidence>
<reference evidence="9 10" key="1">
    <citation type="submission" date="2020-02" db="EMBL/GenBank/DDBJ databases">
        <authorList>
            <person name="Dziuba M."/>
            <person name="Kuznetsov B."/>
            <person name="Mardanov A."/>
            <person name="Ravin N."/>
            <person name="Grouzdev D."/>
        </authorList>
    </citation>
    <scope>NUCLEOTIDE SEQUENCE [LARGE SCALE GENOMIC DNA]</scope>
    <source>
        <strain evidence="9 10">SpK</strain>
    </source>
</reference>
<dbReference type="PROSITE" id="PS51679">
    <property type="entry name" value="SAM_MT_C5"/>
    <property type="match status" value="1"/>
</dbReference>
<sequence length="350" mass="38885">MGLDLGLEAAGFEVRMAGDLDPAAVETIKVNRPHLPLFTGDVRELTGKDALGLAGLDRIDLLAGGPPCQAFSTAGRRLSVDCEKNGSLIFEFIRLLSEIQPRAFILENVKGLLSAPLKWRELPYNNNGKRIDDQYGALMRAVLAEITDIGYSSKAMLLNAADFGVPQSRERVFIVGFRDGSEPVGPEQTHSRFPNLLYKPWRTVGDAWKNLPTEVEACAKFSERKMHYLRMIPEGSNWRSLPVDLQMESMGRAFYAKGGRTGYWRRLSRFETAPTVLTEPQNASTSLCHPTEDRPISVREAARLQTFPDDWKFVGKTSAQYRQIGNAVPVMLAQAIATSVARKLLKCVVD</sequence>
<dbReference type="Proteomes" id="UP000480684">
    <property type="component" value="Unassembled WGS sequence"/>
</dbReference>
<dbReference type="NCBIfam" id="TIGR00675">
    <property type="entry name" value="dcm"/>
    <property type="match status" value="1"/>
</dbReference>
<dbReference type="GO" id="GO:0044027">
    <property type="term" value="P:negative regulation of gene expression via chromosomal CpG island methylation"/>
    <property type="evidence" value="ECO:0007669"/>
    <property type="project" value="TreeGrafter"/>
</dbReference>
<keyword evidence="1 6" id="KW-0489">Methyltransferase</keyword>
<dbReference type="AlphaFoldDB" id="A0A7C9UYF0"/>
<comment type="catalytic activity">
    <reaction evidence="5 8">
        <text>a 2'-deoxycytidine in DNA + S-adenosyl-L-methionine = a 5-methyl-2'-deoxycytidine in DNA + S-adenosyl-L-homocysteine + H(+)</text>
        <dbReference type="Rhea" id="RHEA:13681"/>
        <dbReference type="Rhea" id="RHEA-COMP:11369"/>
        <dbReference type="Rhea" id="RHEA-COMP:11370"/>
        <dbReference type="ChEBI" id="CHEBI:15378"/>
        <dbReference type="ChEBI" id="CHEBI:57856"/>
        <dbReference type="ChEBI" id="CHEBI:59789"/>
        <dbReference type="ChEBI" id="CHEBI:85452"/>
        <dbReference type="ChEBI" id="CHEBI:85454"/>
        <dbReference type="EC" id="2.1.1.37"/>
    </reaction>
</comment>
<dbReference type="InterPro" id="IPR031303">
    <property type="entry name" value="C5_meth_CS"/>
</dbReference>
<dbReference type="InterPro" id="IPR001525">
    <property type="entry name" value="C5_MeTfrase"/>
</dbReference>
<dbReference type="Pfam" id="PF00145">
    <property type="entry name" value="DNA_methylase"/>
    <property type="match status" value="1"/>
</dbReference>
<evidence type="ECO:0000256" key="3">
    <source>
        <dbReference type="ARBA" id="ARBA00022691"/>
    </source>
</evidence>
<dbReference type="PANTHER" id="PTHR10629">
    <property type="entry name" value="CYTOSINE-SPECIFIC METHYLTRANSFERASE"/>
    <property type="match status" value="1"/>
</dbReference>
<evidence type="ECO:0000256" key="7">
    <source>
        <dbReference type="RuleBase" id="RU000416"/>
    </source>
</evidence>
<dbReference type="InterPro" id="IPR018117">
    <property type="entry name" value="C5_DNA_meth_AS"/>
</dbReference>
<feature type="active site" evidence="6">
    <location>
        <position position="68"/>
    </location>
</feature>
<dbReference type="GO" id="GO:0032259">
    <property type="term" value="P:methylation"/>
    <property type="evidence" value="ECO:0007669"/>
    <property type="project" value="UniProtKB-KW"/>
</dbReference>
<dbReference type="EC" id="2.1.1.37" evidence="8"/>
<dbReference type="PANTHER" id="PTHR10629:SF52">
    <property type="entry name" value="DNA (CYTOSINE-5)-METHYLTRANSFERASE 1"/>
    <property type="match status" value="1"/>
</dbReference>
<keyword evidence="10" id="KW-1185">Reference proteome</keyword>
<dbReference type="EMBL" id="JAAIYP010000034">
    <property type="protein sequence ID" value="NFV79855.1"/>
    <property type="molecule type" value="Genomic_DNA"/>
</dbReference>
<proteinExistence type="inferred from homology"/>
<comment type="caution">
    <text evidence="9">The sequence shown here is derived from an EMBL/GenBank/DDBJ whole genome shotgun (WGS) entry which is preliminary data.</text>
</comment>
<dbReference type="InterPro" id="IPR029063">
    <property type="entry name" value="SAM-dependent_MTases_sf"/>
</dbReference>
<evidence type="ECO:0000256" key="4">
    <source>
        <dbReference type="ARBA" id="ARBA00022747"/>
    </source>
</evidence>
<protein>
    <recommendedName>
        <fullName evidence="8">Cytosine-specific methyltransferase</fullName>
        <ecNumber evidence="8">2.1.1.37</ecNumber>
    </recommendedName>
</protein>
<dbReference type="PROSITE" id="PS00095">
    <property type="entry name" value="C5_MTASE_2"/>
    <property type="match status" value="1"/>
</dbReference>
<evidence type="ECO:0000256" key="5">
    <source>
        <dbReference type="ARBA" id="ARBA00047422"/>
    </source>
</evidence>
<accession>A0A7C9UYF0</accession>
<organism evidence="9 10">
    <name type="scientific">Magnetospirillum aberrantis SpK</name>
    <dbReference type="NCBI Taxonomy" id="908842"/>
    <lineage>
        <taxon>Bacteria</taxon>
        <taxon>Pseudomonadati</taxon>
        <taxon>Pseudomonadota</taxon>
        <taxon>Alphaproteobacteria</taxon>
        <taxon>Rhodospirillales</taxon>
        <taxon>Rhodospirillaceae</taxon>
        <taxon>Magnetospirillum</taxon>
    </lineage>
</organism>
<evidence type="ECO:0000256" key="8">
    <source>
        <dbReference type="RuleBase" id="RU000417"/>
    </source>
</evidence>
<gene>
    <name evidence="9" type="ORF">G4223_06995</name>
</gene>
<keyword evidence="3 6" id="KW-0949">S-adenosyl-L-methionine</keyword>
<dbReference type="PROSITE" id="PS00094">
    <property type="entry name" value="C5_MTASE_1"/>
    <property type="match status" value="1"/>
</dbReference>
<dbReference type="GO" id="GO:0003677">
    <property type="term" value="F:DNA binding"/>
    <property type="evidence" value="ECO:0007669"/>
    <property type="project" value="TreeGrafter"/>
</dbReference>
<keyword evidence="4" id="KW-0680">Restriction system</keyword>
<dbReference type="SUPFAM" id="SSF53335">
    <property type="entry name" value="S-adenosyl-L-methionine-dependent methyltransferases"/>
    <property type="match status" value="1"/>
</dbReference>
<comment type="similarity">
    <text evidence="6 7">Belongs to the class I-like SAM-binding methyltransferase superfamily. C5-methyltransferase family.</text>
</comment>
<evidence type="ECO:0000256" key="2">
    <source>
        <dbReference type="ARBA" id="ARBA00022679"/>
    </source>
</evidence>
<dbReference type="Gene3D" id="3.40.50.150">
    <property type="entry name" value="Vaccinia Virus protein VP39"/>
    <property type="match status" value="1"/>
</dbReference>
<dbReference type="GO" id="GO:0003886">
    <property type="term" value="F:DNA (cytosine-5-)-methyltransferase activity"/>
    <property type="evidence" value="ECO:0007669"/>
    <property type="project" value="UniProtKB-EC"/>
</dbReference>
<evidence type="ECO:0000313" key="9">
    <source>
        <dbReference type="EMBL" id="NFV79855.1"/>
    </source>
</evidence>
<evidence type="ECO:0000256" key="6">
    <source>
        <dbReference type="PROSITE-ProRule" id="PRU01016"/>
    </source>
</evidence>
<evidence type="ECO:0000256" key="1">
    <source>
        <dbReference type="ARBA" id="ARBA00022603"/>
    </source>
</evidence>
<keyword evidence="2 6" id="KW-0808">Transferase</keyword>
<name>A0A7C9UYF0_9PROT</name>
<dbReference type="Gene3D" id="3.90.120.10">
    <property type="entry name" value="DNA Methylase, subunit A, domain 2"/>
    <property type="match status" value="1"/>
</dbReference>
<dbReference type="PRINTS" id="PR00105">
    <property type="entry name" value="C5METTRFRASE"/>
</dbReference>